<reference evidence="2 3" key="1">
    <citation type="submission" date="2019-12" db="EMBL/GenBank/DDBJ databases">
        <title>Genomic-based taxomic classification of the family Erythrobacteraceae.</title>
        <authorList>
            <person name="Xu L."/>
        </authorList>
    </citation>
    <scope>NUCLEOTIDE SEQUENCE [LARGE SCALE GENOMIC DNA]</scope>
    <source>
        <strain evidence="2 3">KEMB 9005-328</strain>
    </source>
</reference>
<dbReference type="PANTHER" id="PTHR37318">
    <property type="entry name" value="BSL7504 PROTEIN"/>
    <property type="match status" value="1"/>
</dbReference>
<dbReference type="Gene3D" id="1.10.10.10">
    <property type="entry name" value="Winged helix-like DNA-binding domain superfamily/Winged helix DNA-binding domain"/>
    <property type="match status" value="1"/>
</dbReference>
<evidence type="ECO:0000259" key="1">
    <source>
        <dbReference type="Pfam" id="PF13601"/>
    </source>
</evidence>
<gene>
    <name evidence="2" type="ORF">GRI58_13135</name>
</gene>
<comment type="caution">
    <text evidence="2">The sequence shown here is derived from an EMBL/GenBank/DDBJ whole genome shotgun (WGS) entry which is preliminary data.</text>
</comment>
<sequence>MPTLAPCCFRDAARHIDHFDRDIGHCPDYWDRGGAGARRAAAVARSAALRRVRERLSRWRNAACRACLSRHAGCSGGGGHVYARKWLCDLEQAWPRCDSLCHRHPDQRPVEPRLPQGIARRIAVSSAIDPALHAPARLQIAAVLARVTKAEFAVLKDVTGVSDSVLSKHLAALSEAGYVKLSKAARDGRQRTWASLTRSGAKAFKSHMAALQELAAAAEQAIAAE</sequence>
<proteinExistence type="predicted"/>
<keyword evidence="3" id="KW-1185">Reference proteome</keyword>
<evidence type="ECO:0000313" key="2">
    <source>
        <dbReference type="EMBL" id="MXP29752.1"/>
    </source>
</evidence>
<name>A0A845AGM8_9SPHN</name>
<dbReference type="Pfam" id="PF13601">
    <property type="entry name" value="HTH_34"/>
    <property type="match status" value="1"/>
</dbReference>
<dbReference type="InterPro" id="IPR036388">
    <property type="entry name" value="WH-like_DNA-bd_sf"/>
</dbReference>
<dbReference type="SUPFAM" id="SSF46785">
    <property type="entry name" value="Winged helix' DNA-binding domain"/>
    <property type="match status" value="1"/>
</dbReference>
<dbReference type="InterPro" id="IPR036390">
    <property type="entry name" value="WH_DNA-bd_sf"/>
</dbReference>
<organism evidence="2 3">
    <name type="scientific">Qipengyuania algicida</name>
    <dbReference type="NCBI Taxonomy" id="1836209"/>
    <lineage>
        <taxon>Bacteria</taxon>
        <taxon>Pseudomonadati</taxon>
        <taxon>Pseudomonadota</taxon>
        <taxon>Alphaproteobacteria</taxon>
        <taxon>Sphingomonadales</taxon>
        <taxon>Erythrobacteraceae</taxon>
        <taxon>Qipengyuania</taxon>
    </lineage>
</organism>
<dbReference type="Proteomes" id="UP000439780">
    <property type="component" value="Unassembled WGS sequence"/>
</dbReference>
<dbReference type="OrthoDB" id="5521380at2"/>
<feature type="domain" description="Winged helix DNA-binding" evidence="1">
    <location>
        <begin position="137"/>
        <end position="214"/>
    </location>
</feature>
<dbReference type="InterPro" id="IPR027395">
    <property type="entry name" value="WH_DNA-bd_dom"/>
</dbReference>
<protein>
    <submittedName>
        <fullName evidence="2">ArsR family transcriptional regulator</fullName>
    </submittedName>
</protein>
<evidence type="ECO:0000313" key="3">
    <source>
        <dbReference type="Proteomes" id="UP000439780"/>
    </source>
</evidence>
<dbReference type="AlphaFoldDB" id="A0A845AGM8"/>
<dbReference type="EMBL" id="WTYA01000011">
    <property type="protein sequence ID" value="MXP29752.1"/>
    <property type="molecule type" value="Genomic_DNA"/>
</dbReference>
<accession>A0A845AGM8</accession>
<dbReference type="PANTHER" id="PTHR37318:SF1">
    <property type="entry name" value="BSL7504 PROTEIN"/>
    <property type="match status" value="1"/>
</dbReference>